<feature type="domain" description="R3H" evidence="6">
    <location>
        <begin position="403"/>
        <end position="470"/>
    </location>
</feature>
<feature type="domain" description="SAM" evidence="4">
    <location>
        <begin position="19"/>
        <end position="83"/>
    </location>
</feature>
<organism evidence="7">
    <name type="scientific">Eutreptiella gymnastica</name>
    <dbReference type="NCBI Taxonomy" id="73025"/>
    <lineage>
        <taxon>Eukaryota</taxon>
        <taxon>Discoba</taxon>
        <taxon>Euglenozoa</taxon>
        <taxon>Euglenida</taxon>
        <taxon>Spirocuta</taxon>
        <taxon>Euglenophyceae</taxon>
        <taxon>Eutreptiales</taxon>
        <taxon>Eutreptiaceae</taxon>
        <taxon>Eutreptiella</taxon>
    </lineage>
</organism>
<dbReference type="PROSITE" id="PS00018">
    <property type="entry name" value="EF_HAND_1"/>
    <property type="match status" value="2"/>
</dbReference>
<evidence type="ECO:0000256" key="2">
    <source>
        <dbReference type="SAM" id="Coils"/>
    </source>
</evidence>
<evidence type="ECO:0000256" key="1">
    <source>
        <dbReference type="ARBA" id="ARBA00022837"/>
    </source>
</evidence>
<dbReference type="PROSITE" id="PS51061">
    <property type="entry name" value="R3H"/>
    <property type="match status" value="1"/>
</dbReference>
<dbReference type="InterPro" id="IPR013761">
    <property type="entry name" value="SAM/pointed_sf"/>
</dbReference>
<dbReference type="PROSITE" id="PS50222">
    <property type="entry name" value="EF_HAND_2"/>
    <property type="match status" value="2"/>
</dbReference>
<dbReference type="InterPro" id="IPR018247">
    <property type="entry name" value="EF_Hand_1_Ca_BS"/>
</dbReference>
<reference evidence="7" key="1">
    <citation type="submission" date="2021-01" db="EMBL/GenBank/DDBJ databases">
        <authorList>
            <person name="Corre E."/>
            <person name="Pelletier E."/>
            <person name="Niang G."/>
            <person name="Scheremetjew M."/>
            <person name="Finn R."/>
            <person name="Kale V."/>
            <person name="Holt S."/>
            <person name="Cochrane G."/>
            <person name="Meng A."/>
            <person name="Brown T."/>
            <person name="Cohen L."/>
        </authorList>
    </citation>
    <scope>NUCLEOTIDE SEQUENCE</scope>
    <source>
        <strain evidence="7">NIES-381</strain>
    </source>
</reference>
<dbReference type="InterPro" id="IPR001660">
    <property type="entry name" value="SAM"/>
</dbReference>
<dbReference type="EMBL" id="HBGA01044957">
    <property type="protein sequence ID" value="CAD9005297.1"/>
    <property type="molecule type" value="Transcribed_RNA"/>
</dbReference>
<dbReference type="Pfam" id="PF00536">
    <property type="entry name" value="SAM_1"/>
    <property type="match status" value="1"/>
</dbReference>
<name>A0A7S1N8W3_9EUGL</name>
<dbReference type="InterPro" id="IPR002048">
    <property type="entry name" value="EF_hand_dom"/>
</dbReference>
<evidence type="ECO:0000313" key="7">
    <source>
        <dbReference type="EMBL" id="CAD9005297.1"/>
    </source>
</evidence>
<evidence type="ECO:0000259" key="5">
    <source>
        <dbReference type="PROSITE" id="PS50222"/>
    </source>
</evidence>
<evidence type="ECO:0000259" key="6">
    <source>
        <dbReference type="PROSITE" id="PS51061"/>
    </source>
</evidence>
<proteinExistence type="predicted"/>
<gene>
    <name evidence="7" type="ORF">EGYM00392_LOCUS16384</name>
</gene>
<dbReference type="Gene3D" id="1.10.150.50">
    <property type="entry name" value="Transcription Factor, Ets-1"/>
    <property type="match status" value="1"/>
</dbReference>
<keyword evidence="2" id="KW-0175">Coiled coil</keyword>
<dbReference type="GO" id="GO:0005509">
    <property type="term" value="F:calcium ion binding"/>
    <property type="evidence" value="ECO:0007669"/>
    <property type="project" value="InterPro"/>
</dbReference>
<dbReference type="GO" id="GO:0003676">
    <property type="term" value="F:nucleic acid binding"/>
    <property type="evidence" value="ECO:0007669"/>
    <property type="project" value="UniProtKB-UniRule"/>
</dbReference>
<evidence type="ECO:0008006" key="8">
    <source>
        <dbReference type="Google" id="ProtNLM"/>
    </source>
</evidence>
<dbReference type="AlphaFoldDB" id="A0A7S1N8W3"/>
<evidence type="ECO:0000259" key="4">
    <source>
        <dbReference type="PROSITE" id="PS50105"/>
    </source>
</evidence>
<feature type="coiled-coil region" evidence="2">
    <location>
        <begin position="392"/>
        <end position="419"/>
    </location>
</feature>
<dbReference type="SUPFAM" id="SSF47473">
    <property type="entry name" value="EF-hand"/>
    <property type="match status" value="1"/>
</dbReference>
<accession>A0A7S1N8W3</accession>
<dbReference type="CDD" id="cd09487">
    <property type="entry name" value="SAM_superfamily"/>
    <property type="match status" value="1"/>
</dbReference>
<feature type="domain" description="EF-hand" evidence="5">
    <location>
        <begin position="549"/>
        <end position="584"/>
    </location>
</feature>
<dbReference type="SMART" id="SM00054">
    <property type="entry name" value="EFh"/>
    <property type="match status" value="2"/>
</dbReference>
<feature type="region of interest" description="Disordered" evidence="3">
    <location>
        <begin position="607"/>
        <end position="632"/>
    </location>
</feature>
<sequence length="632" mass="70768">MAATQLVPSRLPNQEYDAAEMQELKDWLRASSLDRYLNALVAHEIYSLKDLSLVNPEDLSLLGITTVGARKKFIYRVARLRQHFESTYAGQSFYKGYTPSGHNSHSQSFQQSHTAPQDVKLAAVQHVPPPFQPYPQSQTPAQPLPPLQKTTSPVKHGSKPTLAPLPARASTPLGKSLDPLPKSATPVPLPVAADDDTLRHSTSGKKKLQPLERVPDPVTMVTMSHGTQTDSPSWADTIGLKRLPLKAQVESESPTKSSALDVPVEANRATNPSPRTVNIAYQYFEQENSILEECVECAAKLVHFEKEDSVGRTKDVENLLKPKTGHKLEIDIVRFTTSMNNRISCYNRGTTPPIESTPYMKVMPSLNDEVYTIGITNRRGRAAQRTNWHRVLQDQDSLLQEQEEQNQEYQKFLEFHMNEIREQVKGYQSVGEFRDEIERRLKHRLGRMIGMVDKDEATPRDRDTVVYQDRPDAVQARYREDVLAQLDKEVDEIVAAADENSDGLLTYGELTDALKRKPILAQRLKVLAFNLQLYPEYRQKMSTKKEDAAAQKVLDTIATYVDVNGDGHVSAQELLDLPIELRHSIMKVGILTMPDTEELQLLCSPEHRGGLTPGHKPAGQGSEAGGTFMTQG</sequence>
<dbReference type="SMART" id="SM00454">
    <property type="entry name" value="SAM"/>
    <property type="match status" value="1"/>
</dbReference>
<protein>
    <recommendedName>
        <fullName evidence="8">SAM domain-containing protein</fullName>
    </recommendedName>
</protein>
<dbReference type="Gene3D" id="1.10.238.10">
    <property type="entry name" value="EF-hand"/>
    <property type="match status" value="1"/>
</dbReference>
<keyword evidence="1" id="KW-0106">Calcium</keyword>
<dbReference type="InterPro" id="IPR001374">
    <property type="entry name" value="R3H_dom"/>
</dbReference>
<evidence type="ECO:0000256" key="3">
    <source>
        <dbReference type="SAM" id="MobiDB-lite"/>
    </source>
</evidence>
<dbReference type="SUPFAM" id="SSF47769">
    <property type="entry name" value="SAM/Pointed domain"/>
    <property type="match status" value="1"/>
</dbReference>
<dbReference type="InterPro" id="IPR011992">
    <property type="entry name" value="EF-hand-dom_pair"/>
</dbReference>
<feature type="region of interest" description="Disordered" evidence="3">
    <location>
        <begin position="127"/>
        <end position="205"/>
    </location>
</feature>
<feature type="domain" description="EF-hand" evidence="5">
    <location>
        <begin position="485"/>
        <end position="520"/>
    </location>
</feature>
<dbReference type="PROSITE" id="PS50105">
    <property type="entry name" value="SAM_DOMAIN"/>
    <property type="match status" value="1"/>
</dbReference>